<comment type="caution">
    <text evidence="1">The sequence shown here is derived from an EMBL/GenBank/DDBJ whole genome shotgun (WGS) entry which is preliminary data.</text>
</comment>
<proteinExistence type="predicted"/>
<dbReference type="EMBL" id="JAVRIC010000061">
    <property type="protein sequence ID" value="MDT0499306.1"/>
    <property type="molecule type" value="Genomic_DNA"/>
</dbReference>
<evidence type="ECO:0008006" key="3">
    <source>
        <dbReference type="Google" id="ProtNLM"/>
    </source>
</evidence>
<evidence type="ECO:0000313" key="2">
    <source>
        <dbReference type="Proteomes" id="UP001254608"/>
    </source>
</evidence>
<gene>
    <name evidence="1" type="ORF">RM530_18350</name>
</gene>
<keyword evidence="2" id="KW-1185">Reference proteome</keyword>
<evidence type="ECO:0000313" key="1">
    <source>
        <dbReference type="EMBL" id="MDT0499306.1"/>
    </source>
</evidence>
<dbReference type="PROSITE" id="PS51257">
    <property type="entry name" value="PROKAR_LIPOPROTEIN"/>
    <property type="match status" value="1"/>
</dbReference>
<dbReference type="Proteomes" id="UP001254608">
    <property type="component" value="Unassembled WGS sequence"/>
</dbReference>
<name>A0ABU2WPQ6_9GAMM</name>
<protein>
    <recommendedName>
        <fullName evidence="3">Lipoprotein</fullName>
    </recommendedName>
</protein>
<reference evidence="1 2" key="1">
    <citation type="submission" date="2023-09" db="EMBL/GenBank/DDBJ databases">
        <authorList>
            <person name="Rey-Velasco X."/>
        </authorList>
    </citation>
    <scope>NUCLEOTIDE SEQUENCE [LARGE SCALE GENOMIC DNA]</scope>
    <source>
        <strain evidence="1 2">W345</strain>
    </source>
</reference>
<organism evidence="1 2">
    <name type="scientific">Banduia mediterranea</name>
    <dbReference type="NCBI Taxonomy" id="3075609"/>
    <lineage>
        <taxon>Bacteria</taxon>
        <taxon>Pseudomonadati</taxon>
        <taxon>Pseudomonadota</taxon>
        <taxon>Gammaproteobacteria</taxon>
        <taxon>Nevskiales</taxon>
        <taxon>Algiphilaceae</taxon>
        <taxon>Banduia</taxon>
    </lineage>
</organism>
<sequence length="196" mass="21750">MFENAQRLLLVYLVLSQAVVGCGSASEKFKYDINVVNYGSHGVLINGMSHQRVETKNFKGISNSIVGGFYPELPAIEPTVAGGLKNFEGYEHALPEIVEITWQLALLSHCDTVYRSQKYPSHVRKTGCTWSPMDGKVFYKKVNMDAIRSSLAYKRAGKPVNGNYLYGEYTLNMNLIFNDDQLAIKVDNGQTGGLGQ</sequence>
<dbReference type="RefSeq" id="WP_311366716.1">
    <property type="nucleotide sequence ID" value="NZ_JAVRIC010000061.1"/>
</dbReference>
<accession>A0ABU2WPQ6</accession>